<dbReference type="CDD" id="cd12087">
    <property type="entry name" value="TM_EGFR-like"/>
    <property type="match status" value="1"/>
</dbReference>
<keyword evidence="3" id="KW-1185">Reference proteome</keyword>
<dbReference type="Gene3D" id="2.60.120.260">
    <property type="entry name" value="Galactose-binding domain-like"/>
    <property type="match status" value="2"/>
</dbReference>
<protein>
    <submittedName>
        <fullName evidence="2">Uncharacterized protein</fullName>
    </submittedName>
</protein>
<comment type="caution">
    <text evidence="2">The sequence shown here is derived from an EMBL/GenBank/DDBJ whole genome shotgun (WGS) entry which is preliminary data.</text>
</comment>
<keyword evidence="1" id="KW-0812">Transmembrane</keyword>
<keyword evidence="1" id="KW-0472">Membrane</keyword>
<proteinExistence type="predicted"/>
<evidence type="ECO:0000313" key="3">
    <source>
        <dbReference type="Proteomes" id="UP000623467"/>
    </source>
</evidence>
<dbReference type="OrthoDB" id="3265734at2759"/>
<accession>A0A8H6YNC0</accession>
<dbReference type="Proteomes" id="UP000623467">
    <property type="component" value="Unassembled WGS sequence"/>
</dbReference>
<name>A0A8H6YNC0_9AGAR</name>
<dbReference type="AlphaFoldDB" id="A0A8H6YNC0"/>
<gene>
    <name evidence="2" type="ORF">MSAN_01132800</name>
</gene>
<keyword evidence="1" id="KW-1133">Transmembrane helix</keyword>
<organism evidence="2 3">
    <name type="scientific">Mycena sanguinolenta</name>
    <dbReference type="NCBI Taxonomy" id="230812"/>
    <lineage>
        <taxon>Eukaryota</taxon>
        <taxon>Fungi</taxon>
        <taxon>Dikarya</taxon>
        <taxon>Basidiomycota</taxon>
        <taxon>Agaricomycotina</taxon>
        <taxon>Agaricomycetes</taxon>
        <taxon>Agaricomycetidae</taxon>
        <taxon>Agaricales</taxon>
        <taxon>Marasmiineae</taxon>
        <taxon>Mycenaceae</taxon>
        <taxon>Mycena</taxon>
    </lineage>
</organism>
<feature type="transmembrane region" description="Helical" evidence="1">
    <location>
        <begin position="244"/>
        <end position="268"/>
    </location>
</feature>
<evidence type="ECO:0000313" key="2">
    <source>
        <dbReference type="EMBL" id="KAF7361025.1"/>
    </source>
</evidence>
<reference evidence="2" key="1">
    <citation type="submission" date="2020-05" db="EMBL/GenBank/DDBJ databases">
        <title>Mycena genomes resolve the evolution of fungal bioluminescence.</title>
        <authorList>
            <person name="Tsai I.J."/>
        </authorList>
    </citation>
    <scope>NUCLEOTIDE SEQUENCE</scope>
    <source>
        <strain evidence="2">160909Yilan</strain>
    </source>
</reference>
<dbReference type="EMBL" id="JACAZH010000008">
    <property type="protein sequence ID" value="KAF7361025.1"/>
    <property type="molecule type" value="Genomic_DNA"/>
</dbReference>
<evidence type="ECO:0000256" key="1">
    <source>
        <dbReference type="SAM" id="Phobius"/>
    </source>
</evidence>
<sequence>MRLGRQGDTATLTFEGTSIAVFGTVGNEGQGRLNFSVDDGTPGFFGISATSRSEVTHNTRFWISPLLEETEHTLTVTVDSNSNVSLFLDYFVYTTTSTAGKALLVDDSDGFVTYSAGWQARNDSDTSLERTEHVSEVVGSWAALSFQGTGISLFGSSVGQGTTASVIIDESQPVVISQSQTNQLFNSSSLSSGTHTMNITIIGANALGIDYFLIQPDAENPVTVPAASPSAGGTTRLSKKPPTAAIAGGVVGGLVLFVLGLAIIFMLLRRRRRRMTPLLEQYIIGSNSTVPGAPRARWATLGDNASASVSQPNFGGGTEPPPCIHPEICTWFTPVIEWFNLLLNVVFVSHDLRGKIARYKRLRTCPRFISPGRVKNLYTTNVDKTLRSYQYRLVSLDVAGSTVVREVRPILD</sequence>